<gene>
    <name evidence="2" type="ORF">DXT99_13055</name>
</gene>
<dbReference type="NCBIfam" id="NF033711">
    <property type="entry name" value="T9SS_PorQ"/>
    <property type="match status" value="1"/>
</dbReference>
<reference evidence="3" key="1">
    <citation type="submission" date="2018-08" db="EMBL/GenBank/DDBJ databases">
        <authorList>
            <person name="Liu Z.-W."/>
            <person name="Du Z.-J."/>
        </authorList>
    </citation>
    <scope>NUCLEOTIDE SEQUENCE [LARGE SCALE GENOMIC DNA]</scope>
    <source>
        <strain evidence="3">H4X</strain>
    </source>
</reference>
<accession>A0A3D8LBC3</accession>
<feature type="chain" id="PRO_5017816795" description="Type IX secretion system protein PorQ" evidence="1">
    <location>
        <begin position="22"/>
        <end position="348"/>
    </location>
</feature>
<feature type="signal peptide" evidence="1">
    <location>
        <begin position="1"/>
        <end position="21"/>
    </location>
</feature>
<evidence type="ECO:0000313" key="2">
    <source>
        <dbReference type="EMBL" id="RDV14596.1"/>
    </source>
</evidence>
<evidence type="ECO:0000313" key="3">
    <source>
        <dbReference type="Proteomes" id="UP000256708"/>
    </source>
</evidence>
<protein>
    <recommendedName>
        <fullName evidence="4">Type IX secretion system protein PorQ</fullName>
    </recommendedName>
</protein>
<keyword evidence="1" id="KW-0732">Signal</keyword>
<dbReference type="OrthoDB" id="9809953at2"/>
<sequence length="348" mass="37912">MKVHKPTLILLLLSLSLTAQAQVGGQRSFPFLELPGSAKQAALGGVNVTAGAHDVNMVAANPALLNEEMDNQLSLSYVGYLADIRQSNVAYAFNAEKYGRWAAGVNYLNYGDFVQRDATGAAEGSFSVNEYNINLTHARQVEAFTVGATAKVAVSSIAGNQAVGLLADAGVAFKHPEKDFTVGLAFKNVGYQVKPYEGGERQPMPFDAQLGLSYKPEHMPVRLSLTAHRLYQFDIVYLDPNAPGQLDEHGNEVKEEKALGDKIARHFVAGAEFVFSKNFQVRAGYNHLRRKELRLDTRSGGAGFSLGAMLRVRTFELNYGSAFFHPSGATHYVTVSTNTRTFLKKKSS</sequence>
<evidence type="ECO:0008006" key="4">
    <source>
        <dbReference type="Google" id="ProtNLM"/>
    </source>
</evidence>
<dbReference type="Proteomes" id="UP000256708">
    <property type="component" value="Unassembled WGS sequence"/>
</dbReference>
<dbReference type="RefSeq" id="WP_115566007.1">
    <property type="nucleotide sequence ID" value="NZ_QRGR01000013.1"/>
</dbReference>
<dbReference type="AlphaFoldDB" id="A0A3D8LBC3"/>
<organism evidence="2 3">
    <name type="scientific">Pontibacter diazotrophicus</name>
    <dbReference type="NCBI Taxonomy" id="1400979"/>
    <lineage>
        <taxon>Bacteria</taxon>
        <taxon>Pseudomonadati</taxon>
        <taxon>Bacteroidota</taxon>
        <taxon>Cytophagia</taxon>
        <taxon>Cytophagales</taxon>
        <taxon>Hymenobacteraceae</taxon>
        <taxon>Pontibacter</taxon>
    </lineage>
</organism>
<keyword evidence="3" id="KW-1185">Reference proteome</keyword>
<name>A0A3D8LBC3_9BACT</name>
<dbReference type="Gene3D" id="2.40.160.60">
    <property type="entry name" value="Outer membrane protein transport protein (OMPP1/FadL/TodX)"/>
    <property type="match status" value="1"/>
</dbReference>
<dbReference type="EMBL" id="QRGR01000013">
    <property type="protein sequence ID" value="RDV14596.1"/>
    <property type="molecule type" value="Genomic_DNA"/>
</dbReference>
<dbReference type="NCBIfam" id="NF033709">
    <property type="entry name" value="PorV_fam"/>
    <property type="match status" value="1"/>
</dbReference>
<proteinExistence type="predicted"/>
<evidence type="ECO:0000256" key="1">
    <source>
        <dbReference type="SAM" id="SignalP"/>
    </source>
</evidence>
<comment type="caution">
    <text evidence="2">The sequence shown here is derived from an EMBL/GenBank/DDBJ whole genome shotgun (WGS) entry which is preliminary data.</text>
</comment>
<dbReference type="SUPFAM" id="SSF56935">
    <property type="entry name" value="Porins"/>
    <property type="match status" value="1"/>
</dbReference>